<keyword evidence="3" id="KW-0472">Membrane</keyword>
<dbReference type="InterPro" id="IPR016054">
    <property type="entry name" value="LY6_UPA_recep-like"/>
</dbReference>
<dbReference type="GO" id="GO:0005576">
    <property type="term" value="C:extracellular region"/>
    <property type="evidence" value="ECO:0007669"/>
    <property type="project" value="UniProtKB-SubCell"/>
</dbReference>
<feature type="domain" description="UPAR/Ly6" evidence="5">
    <location>
        <begin position="16"/>
        <end position="96"/>
    </location>
</feature>
<dbReference type="PANTHER" id="PTHR20914">
    <property type="entry name" value="LY6/PLAUR DOMAIN-CONTAINING PROTEIN 8"/>
    <property type="match status" value="1"/>
</dbReference>
<dbReference type="Pfam" id="PF00021">
    <property type="entry name" value="UPAR_LY6"/>
    <property type="match status" value="2"/>
</dbReference>
<evidence type="ECO:0000256" key="3">
    <source>
        <dbReference type="SAM" id="Phobius"/>
    </source>
</evidence>
<feature type="transmembrane region" description="Helical" evidence="3">
    <location>
        <begin position="190"/>
        <end position="210"/>
    </location>
</feature>
<reference evidence="6" key="1">
    <citation type="thesis" date="2020" institute="ProQuest LLC" country="789 East Eisenhower Parkway, Ann Arbor, MI, USA">
        <title>Comparative Genomics and Chromosome Evolution.</title>
        <authorList>
            <person name="Mudd A.B."/>
        </authorList>
    </citation>
    <scope>NUCLEOTIDE SEQUENCE</scope>
    <source>
        <strain evidence="6">237g6f4</strain>
        <tissue evidence="6">Blood</tissue>
    </source>
</reference>
<evidence type="ECO:0000256" key="2">
    <source>
        <dbReference type="ARBA" id="ARBA00022525"/>
    </source>
</evidence>
<keyword evidence="2" id="KW-0964">Secreted</keyword>
<name>A0AAV6ZN42_ENGPU</name>
<comment type="subcellular location">
    <subcellularLocation>
        <location evidence="1">Secreted</location>
    </subcellularLocation>
</comment>
<evidence type="ECO:0000256" key="4">
    <source>
        <dbReference type="SAM" id="SignalP"/>
    </source>
</evidence>
<feature type="chain" id="PRO_5044023447" description="UPAR/Ly6 domain-containing protein" evidence="4">
    <location>
        <begin position="18"/>
        <end position="211"/>
    </location>
</feature>
<accession>A0AAV6ZN42</accession>
<dbReference type="Gene3D" id="2.10.60.10">
    <property type="entry name" value="CD59"/>
    <property type="match status" value="2"/>
</dbReference>
<keyword evidence="3" id="KW-0812">Transmembrane</keyword>
<protein>
    <recommendedName>
        <fullName evidence="5">UPAR/Ly6 domain-containing protein</fullName>
    </recommendedName>
</protein>
<evidence type="ECO:0000256" key="1">
    <source>
        <dbReference type="ARBA" id="ARBA00004613"/>
    </source>
</evidence>
<evidence type="ECO:0000313" key="6">
    <source>
        <dbReference type="EMBL" id="KAG8548822.1"/>
    </source>
</evidence>
<dbReference type="InterPro" id="IPR050918">
    <property type="entry name" value="CNF-like_PLA2_Inhibitor"/>
</dbReference>
<evidence type="ECO:0000313" key="7">
    <source>
        <dbReference type="Proteomes" id="UP000824782"/>
    </source>
</evidence>
<feature type="domain" description="UPAR/Ly6" evidence="5">
    <location>
        <begin position="111"/>
        <end position="186"/>
    </location>
</feature>
<dbReference type="EMBL" id="WNYA01000314">
    <property type="protein sequence ID" value="KAG8548822.1"/>
    <property type="molecule type" value="Genomic_DNA"/>
</dbReference>
<dbReference type="PANTHER" id="PTHR20914:SF25">
    <property type="entry name" value="PHOSPHOLIPASE A2 INHIBITOR AND LY6_PLAUR DOMAIN-CONTAINING PROTEIN"/>
    <property type="match status" value="1"/>
</dbReference>
<evidence type="ECO:0000259" key="5">
    <source>
        <dbReference type="Pfam" id="PF00021"/>
    </source>
</evidence>
<dbReference type="CDD" id="cd23572">
    <property type="entry name" value="TFP_LU_ECD_PINLYP_rpt2"/>
    <property type="match status" value="1"/>
</dbReference>
<feature type="signal peptide" evidence="4">
    <location>
        <begin position="1"/>
        <end position="17"/>
    </location>
</feature>
<keyword evidence="4" id="KW-0732">Signal</keyword>
<keyword evidence="7" id="KW-1185">Reference proteome</keyword>
<dbReference type="AlphaFoldDB" id="A0AAV6ZN42"/>
<sequence length="211" mass="22217">MILILSLISALVARSWALSCTQCSSTNTVSCTGSDVTCSSDKSCGSSFTDSNFGGTNIKSVIRTCVLTSECNFTGTVRLKEGHIQLATSCCHTDKCIPNEPKFPAVSTKVNGLVCRSCSSLSSNWCYTADTVQCTGNEDRCLLQATEIKGSVSTSFRGCATKSLCDLGSQTQTIEGVTTKVKFACTDGGISVHTAVLAPAVVCLLLLNFLF</sequence>
<dbReference type="InterPro" id="IPR045860">
    <property type="entry name" value="Snake_toxin-like_sf"/>
</dbReference>
<dbReference type="SUPFAM" id="SSF57302">
    <property type="entry name" value="Snake toxin-like"/>
    <property type="match status" value="2"/>
</dbReference>
<organism evidence="6 7">
    <name type="scientific">Engystomops pustulosus</name>
    <name type="common">Tungara frog</name>
    <name type="synonym">Physalaemus pustulosus</name>
    <dbReference type="NCBI Taxonomy" id="76066"/>
    <lineage>
        <taxon>Eukaryota</taxon>
        <taxon>Metazoa</taxon>
        <taxon>Chordata</taxon>
        <taxon>Craniata</taxon>
        <taxon>Vertebrata</taxon>
        <taxon>Euteleostomi</taxon>
        <taxon>Amphibia</taxon>
        <taxon>Batrachia</taxon>
        <taxon>Anura</taxon>
        <taxon>Neobatrachia</taxon>
        <taxon>Hyloidea</taxon>
        <taxon>Leptodactylidae</taxon>
        <taxon>Leiuperinae</taxon>
        <taxon>Engystomops</taxon>
    </lineage>
</organism>
<gene>
    <name evidence="6" type="ORF">GDO81_024009</name>
</gene>
<dbReference type="Proteomes" id="UP000824782">
    <property type="component" value="Unassembled WGS sequence"/>
</dbReference>
<proteinExistence type="predicted"/>
<comment type="caution">
    <text evidence="6">The sequence shown here is derived from an EMBL/GenBank/DDBJ whole genome shotgun (WGS) entry which is preliminary data.</text>
</comment>
<keyword evidence="3" id="KW-1133">Transmembrane helix</keyword>